<keyword evidence="6" id="KW-1133">Transmembrane helix</keyword>
<keyword evidence="9" id="KW-0472">Membrane</keyword>
<evidence type="ECO:0000256" key="12">
    <source>
        <dbReference type="ARBA" id="ARBA00023242"/>
    </source>
</evidence>
<keyword evidence="13" id="KW-0175">Coiled coil</keyword>
<dbReference type="KEGG" id="acs:100565571"/>
<sequence length="647" mass="72096">MAAAEMTAPVADWAPGEPVPEWDSLIFDEIGDLIGDHELQLDLENETFENSFCELDFDLDLMSWDSDPRDISKQTSTDYKVEPLSPATSADSVPSPLSVDSPVQHVPEDIDLGSSSQSSPVSLYGKDFPSLSLYTEQKEKKPLPKSKQCSANRSSATPSRGHSRVFKPLIQPKPLLPAFQKSQGPLSVQTKAIVIPAFPTLVTLPKQQPAVAIQPALPKGQPVVLSHSVAAHLQTPGILSPTNPTISITGELASLPGHTVNILPQITGKSLSNSNTAEAKTTLHATSENIGMNINVLKKQQRMIKNRESACQSRRKKKEYLLSLEARLNAALLENNHLKRENGSLKRQLEELAEENQNLKSPSPKRRALCVLMLLVFVVWNHDKLRVLEWAPASDELHTNSAHQSRHLLEFSGGAPQQKDARGIDRLKHSVSDNKALMVLTEEPILYISPKPCKPWINRTESLRLSHELRGWVHRHEAERSRSRKMSKDLEQKAQTVQNPSGKIANSELMALPYTGGSVGNSGNELQVYYTPLRNSQDFFDAIHRRGDTFYVVSFRRDHLLLPATTHNKTRRPKMSIVLPAINISEKIINDQGYEVMMQIDCEVMDTRILHIKNSSIPPYLREQQRNHTSLYSSPATVPKAAPVMRV</sequence>
<dbReference type="Bgee" id="ENSACAG00000001336">
    <property type="expression patterns" value="Expressed in adrenal gland and 13 other cell types or tissues"/>
</dbReference>
<dbReference type="PROSITE" id="PS00036">
    <property type="entry name" value="BZIP_BASIC"/>
    <property type="match status" value="1"/>
</dbReference>
<evidence type="ECO:0000256" key="13">
    <source>
        <dbReference type="SAM" id="Coils"/>
    </source>
</evidence>
<protein>
    <recommendedName>
        <fullName evidence="15">BZIP domain-containing protein</fullName>
    </recommendedName>
</protein>
<name>G1K9D2_ANOCA</name>
<dbReference type="PANTHER" id="PTHR46164:SF1">
    <property type="entry name" value="CYCLIC AMP-DEPENDENT TRANSCRIPTION FACTOR ATF-6 ALPHA"/>
    <property type="match status" value="1"/>
</dbReference>
<dbReference type="InterPro" id="IPR004827">
    <property type="entry name" value="bZIP"/>
</dbReference>
<dbReference type="GO" id="GO:0000981">
    <property type="term" value="F:DNA-binding transcription factor activity, RNA polymerase II-specific"/>
    <property type="evidence" value="ECO:0000318"/>
    <property type="project" value="GO_Central"/>
</dbReference>
<reference evidence="16" key="3">
    <citation type="submission" date="2025-09" db="UniProtKB">
        <authorList>
            <consortium name="Ensembl"/>
        </authorList>
    </citation>
    <scope>IDENTIFICATION</scope>
</reference>
<comment type="subcellular location">
    <subcellularLocation>
        <location evidence="2">Endoplasmic reticulum membrane</location>
        <topology evidence="2">Single-pass membrane protein</topology>
    </subcellularLocation>
    <subcellularLocation>
        <location evidence="1">Nucleus</location>
    </subcellularLocation>
</comment>
<evidence type="ECO:0000256" key="8">
    <source>
        <dbReference type="ARBA" id="ARBA00023125"/>
    </source>
</evidence>
<evidence type="ECO:0000256" key="9">
    <source>
        <dbReference type="ARBA" id="ARBA00023136"/>
    </source>
</evidence>
<dbReference type="CTD" id="22926"/>
<dbReference type="GeneTree" id="ENSGT00940000159221"/>
<evidence type="ECO:0000313" key="17">
    <source>
        <dbReference type="Proteomes" id="UP000001646"/>
    </source>
</evidence>
<dbReference type="GO" id="GO:0030968">
    <property type="term" value="P:endoplasmic reticulum unfolded protein response"/>
    <property type="evidence" value="ECO:0000318"/>
    <property type="project" value="GO_Central"/>
</dbReference>
<dbReference type="STRING" id="28377.ENSACAP00000001286"/>
<evidence type="ECO:0000256" key="3">
    <source>
        <dbReference type="ARBA" id="ARBA00009050"/>
    </source>
</evidence>
<dbReference type="AlphaFoldDB" id="G1K9D2"/>
<keyword evidence="17" id="KW-1185">Reference proteome</keyword>
<feature type="coiled-coil region" evidence="13">
    <location>
        <begin position="321"/>
        <end position="358"/>
    </location>
</feature>
<proteinExistence type="inferred from homology"/>
<dbReference type="Ensembl" id="ENSACAT00000001319.4">
    <property type="protein sequence ID" value="ENSACAP00000001286.3"/>
    <property type="gene ID" value="ENSACAG00000001336.4"/>
</dbReference>
<keyword evidence="10" id="KW-0804">Transcription</keyword>
<dbReference type="GO" id="GO:0005789">
    <property type="term" value="C:endoplasmic reticulum membrane"/>
    <property type="evidence" value="ECO:0007669"/>
    <property type="project" value="UniProtKB-SubCell"/>
</dbReference>
<dbReference type="Gene3D" id="1.20.5.170">
    <property type="match status" value="1"/>
</dbReference>
<dbReference type="InterPro" id="IPR051882">
    <property type="entry name" value="ATF_bZIP_TF"/>
</dbReference>
<keyword evidence="4" id="KW-0812">Transmembrane</keyword>
<dbReference type="CDD" id="cd14700">
    <property type="entry name" value="bZIP_ATF6"/>
    <property type="match status" value="1"/>
</dbReference>
<accession>G1K9D2</accession>
<dbReference type="FunFam" id="1.20.5.170:FF:000041">
    <property type="entry name" value="Cyclic AMP-dependent transcription factor ATF-6 beta"/>
    <property type="match status" value="1"/>
</dbReference>
<dbReference type="Pfam" id="PF00170">
    <property type="entry name" value="bZIP_1"/>
    <property type="match status" value="1"/>
</dbReference>
<feature type="compositionally biased region" description="Polar residues" evidence="14">
    <location>
        <begin position="147"/>
        <end position="160"/>
    </location>
</feature>
<evidence type="ECO:0000313" key="16">
    <source>
        <dbReference type="Ensembl" id="ENSACAP00000001286.3"/>
    </source>
</evidence>
<dbReference type="InterPro" id="IPR046347">
    <property type="entry name" value="bZIP_sf"/>
</dbReference>
<dbReference type="SUPFAM" id="SSF57959">
    <property type="entry name" value="Leucine zipper domain"/>
    <property type="match status" value="1"/>
</dbReference>
<evidence type="ECO:0000256" key="14">
    <source>
        <dbReference type="SAM" id="MobiDB-lite"/>
    </source>
</evidence>
<dbReference type="GO" id="GO:0000978">
    <property type="term" value="F:RNA polymerase II cis-regulatory region sequence-specific DNA binding"/>
    <property type="evidence" value="ECO:0000318"/>
    <property type="project" value="GO_Central"/>
</dbReference>
<evidence type="ECO:0000256" key="6">
    <source>
        <dbReference type="ARBA" id="ARBA00022989"/>
    </source>
</evidence>
<dbReference type="GO" id="GO:0005634">
    <property type="term" value="C:nucleus"/>
    <property type="evidence" value="ECO:0000318"/>
    <property type="project" value="GO_Central"/>
</dbReference>
<organism evidence="16 17">
    <name type="scientific">Anolis carolinensis</name>
    <name type="common">Green anole</name>
    <name type="synonym">American chameleon</name>
    <dbReference type="NCBI Taxonomy" id="28377"/>
    <lineage>
        <taxon>Eukaryota</taxon>
        <taxon>Metazoa</taxon>
        <taxon>Chordata</taxon>
        <taxon>Craniata</taxon>
        <taxon>Vertebrata</taxon>
        <taxon>Euteleostomi</taxon>
        <taxon>Lepidosauria</taxon>
        <taxon>Squamata</taxon>
        <taxon>Bifurcata</taxon>
        <taxon>Unidentata</taxon>
        <taxon>Episquamata</taxon>
        <taxon>Toxicofera</taxon>
        <taxon>Iguania</taxon>
        <taxon>Dactyloidae</taxon>
        <taxon>Anolis</taxon>
    </lineage>
</organism>
<gene>
    <name evidence="16" type="primary">atf6</name>
</gene>
<keyword evidence="8" id="KW-0238">DNA-binding</keyword>
<dbReference type="Proteomes" id="UP000001646">
    <property type="component" value="Chromosome 4"/>
</dbReference>
<reference evidence="16 17" key="1">
    <citation type="submission" date="2009-12" db="EMBL/GenBank/DDBJ databases">
        <title>The Genome Sequence of Anolis carolinensis (Green Anole Lizard).</title>
        <authorList>
            <consortium name="The Genome Sequencing Platform"/>
            <person name="Di Palma F."/>
            <person name="Alfoldi J."/>
            <person name="Heiman D."/>
            <person name="Young S."/>
            <person name="Grabherr M."/>
            <person name="Johnson J."/>
            <person name="Lander E.S."/>
            <person name="Lindblad-Toh K."/>
        </authorList>
    </citation>
    <scope>NUCLEOTIDE SEQUENCE [LARGE SCALE GENOMIC DNA]</scope>
    <source>
        <strain evidence="16 17">JBL SC #1</strain>
    </source>
</reference>
<feature type="domain" description="BZIP" evidence="15">
    <location>
        <begin position="296"/>
        <end position="359"/>
    </location>
</feature>
<evidence type="ECO:0000259" key="15">
    <source>
        <dbReference type="PROSITE" id="PS50217"/>
    </source>
</evidence>
<reference evidence="16" key="2">
    <citation type="submission" date="2025-08" db="UniProtKB">
        <authorList>
            <consortium name="Ensembl"/>
        </authorList>
    </citation>
    <scope>IDENTIFICATION</scope>
</reference>
<dbReference type="OrthoDB" id="644067at2759"/>
<feature type="region of interest" description="Disordered" evidence="14">
    <location>
        <begin position="139"/>
        <end position="164"/>
    </location>
</feature>
<evidence type="ECO:0000256" key="4">
    <source>
        <dbReference type="ARBA" id="ARBA00022692"/>
    </source>
</evidence>
<dbReference type="eggNOG" id="KOG4343">
    <property type="taxonomic scope" value="Eukaryota"/>
</dbReference>
<evidence type="ECO:0000256" key="1">
    <source>
        <dbReference type="ARBA" id="ARBA00004123"/>
    </source>
</evidence>
<keyword evidence="5" id="KW-0256">Endoplasmic reticulum</keyword>
<feature type="compositionally biased region" description="Low complexity" evidence="14">
    <location>
        <begin position="89"/>
        <end position="103"/>
    </location>
</feature>
<dbReference type="GeneID" id="100565571"/>
<evidence type="ECO:0000256" key="7">
    <source>
        <dbReference type="ARBA" id="ARBA00023015"/>
    </source>
</evidence>
<keyword evidence="11" id="KW-0834">Unfolded protein response</keyword>
<keyword evidence="7" id="KW-0805">Transcription regulation</keyword>
<dbReference type="GO" id="GO:0006357">
    <property type="term" value="P:regulation of transcription by RNA polymerase II"/>
    <property type="evidence" value="ECO:0000318"/>
    <property type="project" value="GO_Central"/>
</dbReference>
<dbReference type="PANTHER" id="PTHR46164">
    <property type="entry name" value="ATF6, ISOFORM C"/>
    <property type="match status" value="1"/>
</dbReference>
<evidence type="ECO:0000256" key="2">
    <source>
        <dbReference type="ARBA" id="ARBA00004389"/>
    </source>
</evidence>
<evidence type="ECO:0000256" key="5">
    <source>
        <dbReference type="ARBA" id="ARBA00022824"/>
    </source>
</evidence>
<comment type="similarity">
    <text evidence="3">Belongs to the bZIP family. ATF subfamily.</text>
</comment>
<dbReference type="HOGENOM" id="CLU_026136_1_0_1"/>
<evidence type="ECO:0000256" key="11">
    <source>
        <dbReference type="ARBA" id="ARBA00023230"/>
    </source>
</evidence>
<dbReference type="InParanoid" id="G1K9D2"/>
<feature type="region of interest" description="Disordered" evidence="14">
    <location>
        <begin position="71"/>
        <end position="123"/>
    </location>
</feature>
<dbReference type="PROSITE" id="PS50217">
    <property type="entry name" value="BZIP"/>
    <property type="match status" value="1"/>
</dbReference>
<dbReference type="SMART" id="SM00338">
    <property type="entry name" value="BRLZ"/>
    <property type="match status" value="1"/>
</dbReference>
<keyword evidence="12" id="KW-0539">Nucleus</keyword>
<evidence type="ECO:0000256" key="10">
    <source>
        <dbReference type="ARBA" id="ARBA00023163"/>
    </source>
</evidence>